<reference evidence="2 3" key="2">
    <citation type="submission" date="2016-10" db="EMBL/GenBank/DDBJ databases">
        <authorList>
            <person name="de Groot N.N."/>
        </authorList>
    </citation>
    <scope>NUCLEOTIDE SEQUENCE [LARGE SCALE GENOMIC DNA]</scope>
    <source>
        <strain evidence="2 3">BS2772</strain>
    </source>
</reference>
<dbReference type="Gene3D" id="2.40.50.140">
    <property type="entry name" value="Nucleic acid-binding proteins"/>
    <property type="match status" value="1"/>
</dbReference>
<protein>
    <submittedName>
        <fullName evidence="2">Cold shock protein, CspA family</fullName>
    </submittedName>
</protein>
<gene>
    <name evidence="1" type="ORF">PSAN_32100</name>
    <name evidence="2" type="ORF">SAMN04490179_2628</name>
</gene>
<evidence type="ECO:0000313" key="3">
    <source>
        <dbReference type="Proteomes" id="UP000182470"/>
    </source>
</evidence>
<dbReference type="InterPro" id="IPR012340">
    <property type="entry name" value="NA-bd_OB-fold"/>
</dbReference>
<evidence type="ECO:0000313" key="2">
    <source>
        <dbReference type="EMBL" id="SDN12305.1"/>
    </source>
</evidence>
<sequence>MEAVTGTITSYSQKTGEGWIALDSGEEPVRVDLRSSGERLLENGQRVQFSRIHRPTGIFASYIKTIY</sequence>
<dbReference type="Proteomes" id="UP000182470">
    <property type="component" value="Chromosome I"/>
</dbReference>
<accession>A0A1G9YUF1</accession>
<keyword evidence="4" id="KW-1185">Reference proteome</keyword>
<proteinExistence type="predicted"/>
<name>A0A1G9YUF1_9PSED</name>
<dbReference type="Proteomes" id="UP000748067">
    <property type="component" value="Unassembled WGS sequence"/>
</dbReference>
<dbReference type="SUPFAM" id="SSF50249">
    <property type="entry name" value="Nucleic acid-binding proteins"/>
    <property type="match status" value="1"/>
</dbReference>
<evidence type="ECO:0000313" key="4">
    <source>
        <dbReference type="Proteomes" id="UP000748067"/>
    </source>
</evidence>
<dbReference type="AlphaFoldDB" id="A0A1G9YUF1"/>
<dbReference type="EMBL" id="LT629704">
    <property type="protein sequence ID" value="SDN12305.1"/>
    <property type="molecule type" value="Genomic_DNA"/>
</dbReference>
<reference evidence="1 4" key="1">
    <citation type="submission" date="2015-01" db="EMBL/GenBank/DDBJ databases">
        <title>Genome Sequence of Pseudomonas antarctica CMS 35.</title>
        <authorList>
            <person name="Voget S."/>
            <person name="Chow J."/>
            <person name="Daniel R."/>
            <person name="Streit W."/>
        </authorList>
    </citation>
    <scope>NUCLEOTIDE SEQUENCE [LARGE SCALE GENOMIC DNA]</scope>
    <source>
        <strain evidence="1 4">CMS 35</strain>
    </source>
</reference>
<dbReference type="EMBL" id="JXDI01000001">
    <property type="protein sequence ID" value="KAF2410777.1"/>
    <property type="molecule type" value="Genomic_DNA"/>
</dbReference>
<evidence type="ECO:0000313" key="1">
    <source>
        <dbReference type="EMBL" id="KAF2410777.1"/>
    </source>
</evidence>
<organism evidence="2 3">
    <name type="scientific">Pseudomonas antarctica</name>
    <dbReference type="NCBI Taxonomy" id="219572"/>
    <lineage>
        <taxon>Bacteria</taxon>
        <taxon>Pseudomonadati</taxon>
        <taxon>Pseudomonadota</taxon>
        <taxon>Gammaproteobacteria</taxon>
        <taxon>Pseudomonadales</taxon>
        <taxon>Pseudomonadaceae</taxon>
        <taxon>Pseudomonas</taxon>
    </lineage>
</organism>